<evidence type="ECO:0000313" key="2">
    <source>
        <dbReference type="Proteomes" id="UP001430953"/>
    </source>
</evidence>
<dbReference type="Proteomes" id="UP001430953">
    <property type="component" value="Unassembled WGS sequence"/>
</dbReference>
<sequence>MIIIRGVTRRVNSVRGNYQIRWKICRCEIRMGEIKVTPSIRSFVPPRRLSVKKLGEAPKSVGNRGSRSAEFERSLTRNLNYSLRKSVSTSNTLAPEQWIIPFRATPPRQLTSPLNSRGWIRNICICVACGYTNFIIRLQVFTKYQFADASINRAQIETRDIPPVCCTKSAFGNSNS</sequence>
<dbReference type="EMBL" id="JADYXP020000025">
    <property type="protein sequence ID" value="KAL0100799.1"/>
    <property type="molecule type" value="Genomic_DNA"/>
</dbReference>
<gene>
    <name evidence="1" type="ORF">PUN28_019287</name>
</gene>
<comment type="caution">
    <text evidence="1">The sequence shown here is derived from an EMBL/GenBank/DDBJ whole genome shotgun (WGS) entry which is preliminary data.</text>
</comment>
<organism evidence="1 2">
    <name type="scientific">Cardiocondyla obscurior</name>
    <dbReference type="NCBI Taxonomy" id="286306"/>
    <lineage>
        <taxon>Eukaryota</taxon>
        <taxon>Metazoa</taxon>
        <taxon>Ecdysozoa</taxon>
        <taxon>Arthropoda</taxon>
        <taxon>Hexapoda</taxon>
        <taxon>Insecta</taxon>
        <taxon>Pterygota</taxon>
        <taxon>Neoptera</taxon>
        <taxon>Endopterygota</taxon>
        <taxon>Hymenoptera</taxon>
        <taxon>Apocrita</taxon>
        <taxon>Aculeata</taxon>
        <taxon>Formicoidea</taxon>
        <taxon>Formicidae</taxon>
        <taxon>Myrmicinae</taxon>
        <taxon>Cardiocondyla</taxon>
    </lineage>
</organism>
<protein>
    <submittedName>
        <fullName evidence="1">Uncharacterized protein</fullName>
    </submittedName>
</protein>
<keyword evidence="2" id="KW-1185">Reference proteome</keyword>
<name>A0AAW2EES1_9HYME</name>
<accession>A0AAW2EES1</accession>
<reference evidence="1 2" key="1">
    <citation type="submission" date="2023-03" db="EMBL/GenBank/DDBJ databases">
        <title>High recombination rates correlate with genetic variation in Cardiocondyla obscurior ants.</title>
        <authorList>
            <person name="Errbii M."/>
        </authorList>
    </citation>
    <scope>NUCLEOTIDE SEQUENCE [LARGE SCALE GENOMIC DNA]</scope>
    <source>
        <strain evidence="1">Alpha-2009</strain>
        <tissue evidence="1">Whole body</tissue>
    </source>
</reference>
<proteinExistence type="predicted"/>
<evidence type="ECO:0000313" key="1">
    <source>
        <dbReference type="EMBL" id="KAL0100799.1"/>
    </source>
</evidence>
<dbReference type="AlphaFoldDB" id="A0AAW2EES1"/>